<evidence type="ECO:0000313" key="1">
    <source>
        <dbReference type="EMBL" id="MDX7018849.1"/>
    </source>
</evidence>
<protein>
    <submittedName>
        <fullName evidence="1">PTS ascorbate transporter subunit IIC</fullName>
    </submittedName>
</protein>
<reference evidence="1" key="1">
    <citation type="submission" date="2023-11" db="EMBL/GenBank/DDBJ databases">
        <title>Detection of rare carbapenemases in Enterobacterales - comparison of two colorimetric and two CIM-based carbapenemase assays.</title>
        <authorList>
            <person name="Schaffarczyk L."/>
            <person name="Noster J."/>
            <person name="Stelzer Y."/>
            <person name="Sattler J."/>
            <person name="Gatermann S."/>
            <person name="Hamprecht A."/>
        </authorList>
    </citation>
    <scope>NUCLEOTIDE SEQUENCE</scope>
    <source>
        <strain evidence="1">CIM-Cont-037</strain>
    </source>
</reference>
<accession>A0AAW9EDT2</accession>
<gene>
    <name evidence="1" type="ORF">SJ059_30955</name>
</gene>
<dbReference type="EMBL" id="JAWZZT010001386">
    <property type="protein sequence ID" value="MDX7018849.1"/>
    <property type="molecule type" value="Genomic_DNA"/>
</dbReference>
<sequence>MDFFRFLMSDVLSEPAILVGLIALIGLI</sequence>
<feature type="non-terminal residue" evidence="1">
    <location>
        <position position="28"/>
    </location>
</feature>
<proteinExistence type="predicted"/>
<name>A0AAW9EDT2_KLEAE</name>
<evidence type="ECO:0000313" key="2">
    <source>
        <dbReference type="Proteomes" id="UP001279012"/>
    </source>
</evidence>
<organism evidence="1 2">
    <name type="scientific">Klebsiella aerogenes</name>
    <name type="common">Enterobacter aerogenes</name>
    <dbReference type="NCBI Taxonomy" id="548"/>
    <lineage>
        <taxon>Bacteria</taxon>
        <taxon>Pseudomonadati</taxon>
        <taxon>Pseudomonadota</taxon>
        <taxon>Gammaproteobacteria</taxon>
        <taxon>Enterobacterales</taxon>
        <taxon>Enterobacteriaceae</taxon>
        <taxon>Klebsiella/Raoultella group</taxon>
        <taxon>Klebsiella</taxon>
    </lineage>
</organism>
<dbReference type="AlphaFoldDB" id="A0AAW9EDT2"/>
<dbReference type="Proteomes" id="UP001279012">
    <property type="component" value="Unassembled WGS sequence"/>
</dbReference>
<comment type="caution">
    <text evidence="1">The sequence shown here is derived from an EMBL/GenBank/DDBJ whole genome shotgun (WGS) entry which is preliminary data.</text>
</comment>